<proteinExistence type="predicted"/>
<feature type="transmembrane region" description="Helical" evidence="6">
    <location>
        <begin position="117"/>
        <end position="138"/>
    </location>
</feature>
<feature type="transmembrane region" description="Helical" evidence="6">
    <location>
        <begin position="331"/>
        <end position="352"/>
    </location>
</feature>
<dbReference type="SUPFAM" id="SSF103473">
    <property type="entry name" value="MFS general substrate transporter"/>
    <property type="match status" value="1"/>
</dbReference>
<evidence type="ECO:0000256" key="3">
    <source>
        <dbReference type="ARBA" id="ARBA00022692"/>
    </source>
</evidence>
<comment type="caution">
    <text evidence="8">The sequence shown here is derived from an EMBL/GenBank/DDBJ whole genome shotgun (WGS) entry which is preliminary data.</text>
</comment>
<feature type="transmembrane region" description="Helical" evidence="6">
    <location>
        <begin position="209"/>
        <end position="227"/>
    </location>
</feature>
<comment type="subcellular location">
    <subcellularLocation>
        <location evidence="1">Cell inner membrane</location>
        <topology evidence="1">Multi-pass membrane protein</topology>
    </subcellularLocation>
</comment>
<feature type="transmembrane region" description="Helical" evidence="6">
    <location>
        <begin position="269"/>
        <end position="289"/>
    </location>
</feature>
<accession>A0ABP7CB31</accession>
<gene>
    <name evidence="8" type="ORF">GCM10022224_058510</name>
</gene>
<dbReference type="Gene3D" id="1.20.1250.20">
    <property type="entry name" value="MFS general substrate transporter like domains"/>
    <property type="match status" value="2"/>
</dbReference>
<feature type="domain" description="Major facilitator superfamily (MFS) profile" evidence="7">
    <location>
        <begin position="15"/>
        <end position="444"/>
    </location>
</feature>
<dbReference type="RefSeq" id="WP_344885164.1">
    <property type="nucleotide sequence ID" value="NZ_BAAAZP010000102.1"/>
</dbReference>
<sequence length="444" mass="43037">MSASHAATGRVAEGGVTAAPGGALSRGLRIGLLFGPTVFGVTAAGVALPQVSAALEAGSAAVAWVLIAHALALGVGTALFGRFADSWGVRTSLLAGSAVLAVGAIACVAAPNLGVLVAGRLLLATGSGAMAAGGLALLAMTAPELRARCLAVYGAVMAVFAAAAPLLGGLVTAWPSWRATVALPVLSLLAVPFCLPLVTRPGSGQRIDYAGAAALAGAAGALLVAIQSGTLGLPGPVAIGLAAVALLLGAWVLRRKDGFVPRPVVADRRFVLAMVIGVGIFGGLFATMYAVPQLLAREYGWSVLEVGAALLPGAVVGAVGSRMAGSLTARWGRTVLAGVAAAAGLTLGYAGLAGGGPWPVVVGAALGLAAFAVAQVVLTAEMSGRIPPPQRGAGMGLLNLTFFVGGGAGSAICGALAGPLGLTAALAVVAVFPLVAAVVAVASR</sequence>
<evidence type="ECO:0000256" key="5">
    <source>
        <dbReference type="ARBA" id="ARBA00023136"/>
    </source>
</evidence>
<feature type="transmembrane region" description="Helical" evidence="6">
    <location>
        <begin position="61"/>
        <end position="81"/>
    </location>
</feature>
<feature type="transmembrane region" description="Helical" evidence="6">
    <location>
        <begin position="177"/>
        <end position="197"/>
    </location>
</feature>
<dbReference type="Proteomes" id="UP001500902">
    <property type="component" value="Unassembled WGS sequence"/>
</dbReference>
<dbReference type="InterPro" id="IPR020846">
    <property type="entry name" value="MFS_dom"/>
</dbReference>
<evidence type="ECO:0000259" key="7">
    <source>
        <dbReference type="PROSITE" id="PS50850"/>
    </source>
</evidence>
<evidence type="ECO:0000313" key="8">
    <source>
        <dbReference type="EMBL" id="GAA3686006.1"/>
    </source>
</evidence>
<evidence type="ECO:0000313" key="9">
    <source>
        <dbReference type="Proteomes" id="UP001500902"/>
    </source>
</evidence>
<keyword evidence="9" id="KW-1185">Reference proteome</keyword>
<dbReference type="PROSITE" id="PS50850">
    <property type="entry name" value="MFS"/>
    <property type="match status" value="1"/>
</dbReference>
<dbReference type="PANTHER" id="PTHR23501:SF191">
    <property type="entry name" value="VACUOLAR BASIC AMINO ACID TRANSPORTER 4"/>
    <property type="match status" value="1"/>
</dbReference>
<keyword evidence="5 6" id="KW-0472">Membrane</keyword>
<feature type="transmembrane region" description="Helical" evidence="6">
    <location>
        <begin position="392"/>
        <end position="417"/>
    </location>
</feature>
<feature type="transmembrane region" description="Helical" evidence="6">
    <location>
        <begin position="358"/>
        <end position="380"/>
    </location>
</feature>
<evidence type="ECO:0000256" key="6">
    <source>
        <dbReference type="SAM" id="Phobius"/>
    </source>
</evidence>
<keyword evidence="2" id="KW-0813">Transport</keyword>
<feature type="transmembrane region" description="Helical" evidence="6">
    <location>
        <begin position="30"/>
        <end position="49"/>
    </location>
</feature>
<name>A0ABP7CB31_9ACTN</name>
<keyword evidence="4 6" id="KW-1133">Transmembrane helix</keyword>
<keyword evidence="3 6" id="KW-0812">Transmembrane</keyword>
<feature type="transmembrane region" description="Helical" evidence="6">
    <location>
        <begin position="423"/>
        <end position="442"/>
    </location>
</feature>
<feature type="transmembrane region" description="Helical" evidence="6">
    <location>
        <begin position="301"/>
        <end position="319"/>
    </location>
</feature>
<dbReference type="Pfam" id="PF07690">
    <property type="entry name" value="MFS_1"/>
    <property type="match status" value="1"/>
</dbReference>
<dbReference type="EMBL" id="BAAAZP010000102">
    <property type="protein sequence ID" value="GAA3686006.1"/>
    <property type="molecule type" value="Genomic_DNA"/>
</dbReference>
<evidence type="ECO:0000256" key="1">
    <source>
        <dbReference type="ARBA" id="ARBA00004429"/>
    </source>
</evidence>
<feature type="transmembrane region" description="Helical" evidence="6">
    <location>
        <begin position="93"/>
        <end position="111"/>
    </location>
</feature>
<feature type="transmembrane region" description="Helical" evidence="6">
    <location>
        <begin position="150"/>
        <end position="171"/>
    </location>
</feature>
<evidence type="ECO:0000256" key="4">
    <source>
        <dbReference type="ARBA" id="ARBA00022989"/>
    </source>
</evidence>
<organism evidence="8 9">
    <name type="scientific">Nonomuraea antimicrobica</name>
    <dbReference type="NCBI Taxonomy" id="561173"/>
    <lineage>
        <taxon>Bacteria</taxon>
        <taxon>Bacillati</taxon>
        <taxon>Actinomycetota</taxon>
        <taxon>Actinomycetes</taxon>
        <taxon>Streptosporangiales</taxon>
        <taxon>Streptosporangiaceae</taxon>
        <taxon>Nonomuraea</taxon>
    </lineage>
</organism>
<reference evidence="9" key="1">
    <citation type="journal article" date="2019" name="Int. J. Syst. Evol. Microbiol.">
        <title>The Global Catalogue of Microorganisms (GCM) 10K type strain sequencing project: providing services to taxonomists for standard genome sequencing and annotation.</title>
        <authorList>
            <consortium name="The Broad Institute Genomics Platform"/>
            <consortium name="The Broad Institute Genome Sequencing Center for Infectious Disease"/>
            <person name="Wu L."/>
            <person name="Ma J."/>
        </authorList>
    </citation>
    <scope>NUCLEOTIDE SEQUENCE [LARGE SCALE GENOMIC DNA]</scope>
    <source>
        <strain evidence="9">JCM 16904</strain>
    </source>
</reference>
<feature type="transmembrane region" description="Helical" evidence="6">
    <location>
        <begin position="233"/>
        <end position="253"/>
    </location>
</feature>
<protein>
    <recommendedName>
        <fullName evidence="7">Major facilitator superfamily (MFS) profile domain-containing protein</fullName>
    </recommendedName>
</protein>
<dbReference type="InterPro" id="IPR036259">
    <property type="entry name" value="MFS_trans_sf"/>
</dbReference>
<dbReference type="InterPro" id="IPR011701">
    <property type="entry name" value="MFS"/>
</dbReference>
<dbReference type="PRINTS" id="PR01036">
    <property type="entry name" value="TCRTETB"/>
</dbReference>
<dbReference type="PANTHER" id="PTHR23501">
    <property type="entry name" value="MAJOR FACILITATOR SUPERFAMILY"/>
    <property type="match status" value="1"/>
</dbReference>
<evidence type="ECO:0000256" key="2">
    <source>
        <dbReference type="ARBA" id="ARBA00022448"/>
    </source>
</evidence>